<keyword evidence="1" id="KW-0732">Signal</keyword>
<dbReference type="SUPFAM" id="SSF110296">
    <property type="entry name" value="Oligoxyloglucan reducing end-specific cellobiohydrolase"/>
    <property type="match status" value="1"/>
</dbReference>
<dbReference type="Gene3D" id="2.130.10.10">
    <property type="entry name" value="YVTN repeat-like/Quinoprotein amine dehydrogenase"/>
    <property type="match status" value="1"/>
</dbReference>
<name>A0A2Z5G7K7_9BACT</name>
<evidence type="ECO:0000313" key="3">
    <source>
        <dbReference type="Proteomes" id="UP000253606"/>
    </source>
</evidence>
<sequence>MKPAAERTLQLFLAFVLFVNAAVAQPPTTSPTSPWELQNSTTKASLRGIHAAGGGVAWASGTNGTILRTEDGGYMWQSCAMPPGAEKLDFRGIWAWDANTAVVMSSGFGDLSRLYKTTNGCSSWTLLYTNPDKDGFWDAMAFSDREHGFLFGDPVDGRYFVAFTSNGGAAWSRIDSGDLKPATANSGGFAASNSSLALAGPILGPVNAPWFGTSGPGGAYVYSGGIDCGMGMAHEHPEECLKHWEFDRTAVPLVGESVTEGVFAVGVRYGETGVWGAVVVGGNYKKPNEEQQTAAFWHDGDKTWTAASIPPHGYRSALAWDEAEKAWIAAGINGSDVSYDDGKTWQSLDTGNWNALSLPWVVGPEGRIAKLVSLKSAGVANK</sequence>
<evidence type="ECO:0000313" key="2">
    <source>
        <dbReference type="EMBL" id="AXC14959.1"/>
    </source>
</evidence>
<dbReference type="InterPro" id="IPR015943">
    <property type="entry name" value="WD40/YVTN_repeat-like_dom_sf"/>
</dbReference>
<dbReference type="EMBL" id="CP030840">
    <property type="protein sequence ID" value="AXC14959.1"/>
    <property type="molecule type" value="Genomic_DNA"/>
</dbReference>
<evidence type="ECO:0000256" key="1">
    <source>
        <dbReference type="SAM" id="SignalP"/>
    </source>
</evidence>
<dbReference type="GO" id="GO:0016787">
    <property type="term" value="F:hydrolase activity"/>
    <property type="evidence" value="ECO:0007669"/>
    <property type="project" value="UniProtKB-KW"/>
</dbReference>
<proteinExistence type="predicted"/>
<organism evidence="2 3">
    <name type="scientific">Acidisarcina polymorpha</name>
    <dbReference type="NCBI Taxonomy" id="2211140"/>
    <lineage>
        <taxon>Bacteria</taxon>
        <taxon>Pseudomonadati</taxon>
        <taxon>Acidobacteriota</taxon>
        <taxon>Terriglobia</taxon>
        <taxon>Terriglobales</taxon>
        <taxon>Acidobacteriaceae</taxon>
        <taxon>Acidisarcina</taxon>
    </lineage>
</organism>
<dbReference type="KEGG" id="abas:ACPOL_5713"/>
<keyword evidence="3" id="KW-1185">Reference proteome</keyword>
<reference evidence="2 3" key="1">
    <citation type="journal article" date="2018" name="Front. Microbiol.">
        <title>Hydrolytic Capabilities as a Key to Environmental Success: Chitinolytic and Cellulolytic Acidobacteria From Acidic Sub-arctic Soils and Boreal Peatlands.</title>
        <authorList>
            <person name="Belova S.E."/>
            <person name="Ravin N.V."/>
            <person name="Pankratov T.A."/>
            <person name="Rakitin A.L."/>
            <person name="Ivanova A.A."/>
            <person name="Beletsky A.V."/>
            <person name="Mardanov A.V."/>
            <person name="Sinninghe Damste J.S."/>
            <person name="Dedysh S.N."/>
        </authorList>
    </citation>
    <scope>NUCLEOTIDE SEQUENCE [LARGE SCALE GENOMIC DNA]</scope>
    <source>
        <strain evidence="2 3">SBC82</strain>
    </source>
</reference>
<protein>
    <submittedName>
        <fullName evidence="2">Glycosyl hydrolase</fullName>
    </submittedName>
</protein>
<dbReference type="PANTHER" id="PTHR47199:SF2">
    <property type="entry name" value="PHOTOSYSTEM II STABILITY_ASSEMBLY FACTOR HCF136, CHLOROPLASTIC"/>
    <property type="match status" value="1"/>
</dbReference>
<feature type="signal peptide" evidence="1">
    <location>
        <begin position="1"/>
        <end position="24"/>
    </location>
</feature>
<accession>A0A2Z5G7K7</accession>
<gene>
    <name evidence="2" type="ORF">ACPOL_5713</name>
</gene>
<dbReference type="RefSeq" id="WP_201758959.1">
    <property type="nucleotide sequence ID" value="NZ_CP030840.1"/>
</dbReference>
<feature type="chain" id="PRO_5016348070" evidence="1">
    <location>
        <begin position="25"/>
        <end position="382"/>
    </location>
</feature>
<dbReference type="PANTHER" id="PTHR47199">
    <property type="entry name" value="PHOTOSYSTEM II STABILITY/ASSEMBLY FACTOR HCF136, CHLOROPLASTIC"/>
    <property type="match status" value="1"/>
</dbReference>
<dbReference type="Proteomes" id="UP000253606">
    <property type="component" value="Chromosome"/>
</dbReference>
<dbReference type="AlphaFoldDB" id="A0A2Z5G7K7"/>
<keyword evidence="2" id="KW-0378">Hydrolase</keyword>